<accession>A0AA40K4E5</accession>
<evidence type="ECO:0000259" key="2">
    <source>
        <dbReference type="Pfam" id="PF13086"/>
    </source>
</evidence>
<keyword evidence="1" id="KW-0347">Helicase</keyword>
<sequence>RGFDVFATPYIPINVKCINQLPGIVIYTDPTKKVDYGRYVEDHLIWRFLPTPPAQCNIPYGFTLEDGPHVSVFSPQSYERFFHGHIQKEIQHQQLENDSVALYSVKATVEFTPGGSGAIVTLVVPGLRENSPYIEEDDRLQLRQLRITSTQYVPVPPWTTYIYEARVLAVIRTHEQLVLSVHGLTIDTSEVNFHAPGTLMPTGTMHRLSFNVQFPFPEERLSPQLHVLAFIQESLGEAAEMTKRAASIDVNTEHWHPSNQFWVQSMLFPTEADCSVQANAHSGIFPDNLFDTQLNVEQRIAMENICQQNYGVMPYLISGPPGTGKTKTIIETALQLIANIDAVSHILICAPSEQAADILVERLTVHLKPAQMLRLTRPTRSFGEVPQQVLPYCHVSPSTGTFSLPPFETVMAYSIVVSTCRDAAMLISARLTNRDLHAVSSRLLHAIHPTTPQPPTTTLHWSALLIDEAAQATEPTILLPLAVVAPPSVSPKLTFTPLVVMAGDEHQLNPRTSSPDSPLRRSLFARLFSLPVYADHPLARHAPTHRRYPALRPSFTPLRQNYRSHPAILAVPSRLFYNNTLLAAAPADKTHVLVSWEGWPSRHRPSRWPVLYHDNRSDDGLECDGGGWTNRGEAEVVAGYVRRLVEEAGVEQREVAVMSPFSAQVKVLRNVLRGMKTGTGGDGLWDVNVGPTEAFQGLEFKVVVLCVTRSRGRFVRRDQELGWGVVGMRQRMNVALTRAQAGLVVVGSRDVMCGEE</sequence>
<proteinExistence type="predicted"/>
<keyword evidence="1" id="KW-0547">Nucleotide-binding</keyword>
<dbReference type="InterPro" id="IPR045055">
    <property type="entry name" value="DNA2/NAM7-like"/>
</dbReference>
<feature type="domain" description="DNA2/NAM7 helicase helicase" evidence="2">
    <location>
        <begin position="293"/>
        <end position="379"/>
    </location>
</feature>
<dbReference type="InterPro" id="IPR027417">
    <property type="entry name" value="P-loop_NTPase"/>
</dbReference>
<evidence type="ECO:0000256" key="1">
    <source>
        <dbReference type="ARBA" id="ARBA00022806"/>
    </source>
</evidence>
<dbReference type="Pfam" id="PF13086">
    <property type="entry name" value="AAA_11"/>
    <property type="match status" value="1"/>
</dbReference>
<protein>
    <submittedName>
        <fullName evidence="4">P-loop containing nucleoside triphosphate hydrolase protein</fullName>
    </submittedName>
</protein>
<organism evidence="4 5">
    <name type="scientific">Schizothecium vesticola</name>
    <dbReference type="NCBI Taxonomy" id="314040"/>
    <lineage>
        <taxon>Eukaryota</taxon>
        <taxon>Fungi</taxon>
        <taxon>Dikarya</taxon>
        <taxon>Ascomycota</taxon>
        <taxon>Pezizomycotina</taxon>
        <taxon>Sordariomycetes</taxon>
        <taxon>Sordariomycetidae</taxon>
        <taxon>Sordariales</taxon>
        <taxon>Schizotheciaceae</taxon>
        <taxon>Schizothecium</taxon>
    </lineage>
</organism>
<dbReference type="EMBL" id="JAUKUD010000004">
    <property type="protein sequence ID" value="KAK0745514.1"/>
    <property type="molecule type" value="Genomic_DNA"/>
</dbReference>
<comment type="caution">
    <text evidence="4">The sequence shown here is derived from an EMBL/GenBank/DDBJ whole genome shotgun (WGS) entry which is preliminary data.</text>
</comment>
<dbReference type="GO" id="GO:0016787">
    <property type="term" value="F:hydrolase activity"/>
    <property type="evidence" value="ECO:0007669"/>
    <property type="project" value="UniProtKB-KW"/>
</dbReference>
<dbReference type="Pfam" id="PF13087">
    <property type="entry name" value="AAA_12"/>
    <property type="match status" value="1"/>
</dbReference>
<dbReference type="PANTHER" id="PTHR10887:SF322">
    <property type="entry name" value="HELICASE MOV-10"/>
    <property type="match status" value="1"/>
</dbReference>
<evidence type="ECO:0000313" key="4">
    <source>
        <dbReference type="EMBL" id="KAK0745514.1"/>
    </source>
</evidence>
<dbReference type="CDD" id="cd18808">
    <property type="entry name" value="SF1_C_Upf1"/>
    <property type="match status" value="1"/>
</dbReference>
<dbReference type="PANTHER" id="PTHR10887">
    <property type="entry name" value="DNA2/NAM7 HELICASE FAMILY"/>
    <property type="match status" value="1"/>
</dbReference>
<dbReference type="AlphaFoldDB" id="A0AA40K4E5"/>
<feature type="domain" description="DNA2/NAM7 helicase-like C-terminal" evidence="3">
    <location>
        <begin position="554"/>
        <end position="749"/>
    </location>
</feature>
<dbReference type="GO" id="GO:0005829">
    <property type="term" value="C:cytosol"/>
    <property type="evidence" value="ECO:0007669"/>
    <property type="project" value="TreeGrafter"/>
</dbReference>
<dbReference type="InterPro" id="IPR041679">
    <property type="entry name" value="DNA2/NAM7-like_C"/>
</dbReference>
<dbReference type="Proteomes" id="UP001172155">
    <property type="component" value="Unassembled WGS sequence"/>
</dbReference>
<dbReference type="GO" id="GO:0004386">
    <property type="term" value="F:helicase activity"/>
    <property type="evidence" value="ECO:0007669"/>
    <property type="project" value="InterPro"/>
</dbReference>
<reference evidence="4" key="1">
    <citation type="submission" date="2023-06" db="EMBL/GenBank/DDBJ databases">
        <title>Genome-scale phylogeny and comparative genomics of the fungal order Sordariales.</title>
        <authorList>
            <consortium name="Lawrence Berkeley National Laboratory"/>
            <person name="Hensen N."/>
            <person name="Bonometti L."/>
            <person name="Westerberg I."/>
            <person name="Brannstrom I.O."/>
            <person name="Guillou S."/>
            <person name="Cros-Aarteil S."/>
            <person name="Calhoun S."/>
            <person name="Haridas S."/>
            <person name="Kuo A."/>
            <person name="Mondo S."/>
            <person name="Pangilinan J."/>
            <person name="Riley R."/>
            <person name="LaButti K."/>
            <person name="Andreopoulos B."/>
            <person name="Lipzen A."/>
            <person name="Chen C."/>
            <person name="Yanf M."/>
            <person name="Daum C."/>
            <person name="Ng V."/>
            <person name="Clum A."/>
            <person name="Steindorff A."/>
            <person name="Ohm R."/>
            <person name="Martin F."/>
            <person name="Silar P."/>
            <person name="Natvig D."/>
            <person name="Lalanne C."/>
            <person name="Gautier V."/>
            <person name="Ament-velasquez S.L."/>
            <person name="Kruys A."/>
            <person name="Hutchinson M.I."/>
            <person name="Powell A.J."/>
            <person name="Barry K."/>
            <person name="Miller A.N."/>
            <person name="Grigoriev I.V."/>
            <person name="Debuchy R."/>
            <person name="Gladieux P."/>
            <person name="Thoren M.H."/>
            <person name="Johannesson H."/>
        </authorList>
    </citation>
    <scope>NUCLEOTIDE SEQUENCE</scope>
    <source>
        <strain evidence="4">SMH3187-1</strain>
    </source>
</reference>
<feature type="non-terminal residue" evidence="4">
    <location>
        <position position="1"/>
    </location>
</feature>
<dbReference type="InterPro" id="IPR041677">
    <property type="entry name" value="DNA2/NAM7_AAA_11"/>
</dbReference>
<dbReference type="Gene3D" id="3.40.50.300">
    <property type="entry name" value="P-loop containing nucleotide triphosphate hydrolases"/>
    <property type="match status" value="2"/>
</dbReference>
<dbReference type="GO" id="GO:0035194">
    <property type="term" value="P:regulatory ncRNA-mediated post-transcriptional gene silencing"/>
    <property type="evidence" value="ECO:0007669"/>
    <property type="project" value="TreeGrafter"/>
</dbReference>
<keyword evidence="1" id="KW-0067">ATP-binding</keyword>
<evidence type="ECO:0000313" key="5">
    <source>
        <dbReference type="Proteomes" id="UP001172155"/>
    </source>
</evidence>
<gene>
    <name evidence="4" type="ORF">B0T18DRAFT_303407</name>
</gene>
<dbReference type="InterPro" id="IPR047187">
    <property type="entry name" value="SF1_C_Upf1"/>
</dbReference>
<dbReference type="SUPFAM" id="SSF52540">
    <property type="entry name" value="P-loop containing nucleoside triphosphate hydrolases"/>
    <property type="match status" value="1"/>
</dbReference>
<name>A0AA40K4E5_9PEZI</name>
<feature type="non-terminal residue" evidence="4">
    <location>
        <position position="756"/>
    </location>
</feature>
<evidence type="ECO:0000259" key="3">
    <source>
        <dbReference type="Pfam" id="PF13087"/>
    </source>
</evidence>
<keyword evidence="4" id="KW-0378">Hydrolase</keyword>
<keyword evidence="5" id="KW-1185">Reference proteome</keyword>